<dbReference type="EMBL" id="BKCJ010004166">
    <property type="protein sequence ID" value="GEU59403.1"/>
    <property type="molecule type" value="Genomic_DNA"/>
</dbReference>
<organism evidence="2">
    <name type="scientific">Tanacetum cinerariifolium</name>
    <name type="common">Dalmatian daisy</name>
    <name type="synonym">Chrysanthemum cinerariifolium</name>
    <dbReference type="NCBI Taxonomy" id="118510"/>
    <lineage>
        <taxon>Eukaryota</taxon>
        <taxon>Viridiplantae</taxon>
        <taxon>Streptophyta</taxon>
        <taxon>Embryophyta</taxon>
        <taxon>Tracheophyta</taxon>
        <taxon>Spermatophyta</taxon>
        <taxon>Magnoliopsida</taxon>
        <taxon>eudicotyledons</taxon>
        <taxon>Gunneridae</taxon>
        <taxon>Pentapetalae</taxon>
        <taxon>asterids</taxon>
        <taxon>campanulids</taxon>
        <taxon>Asterales</taxon>
        <taxon>Asteraceae</taxon>
        <taxon>Asteroideae</taxon>
        <taxon>Anthemideae</taxon>
        <taxon>Anthemidinae</taxon>
        <taxon>Tanacetum</taxon>
    </lineage>
</organism>
<evidence type="ECO:0000256" key="1">
    <source>
        <dbReference type="SAM" id="MobiDB-lite"/>
    </source>
</evidence>
<comment type="caution">
    <text evidence="2">The sequence shown here is derived from an EMBL/GenBank/DDBJ whole genome shotgun (WGS) entry which is preliminary data.</text>
</comment>
<name>A0A6L2LCD6_TANCI</name>
<dbReference type="AlphaFoldDB" id="A0A6L2LCD6"/>
<feature type="non-terminal residue" evidence="2">
    <location>
        <position position="1"/>
    </location>
</feature>
<gene>
    <name evidence="2" type="ORF">Tci_031381</name>
</gene>
<evidence type="ECO:0000313" key="2">
    <source>
        <dbReference type="EMBL" id="GEU59403.1"/>
    </source>
</evidence>
<protein>
    <submittedName>
        <fullName evidence="2">Uncharacterized protein</fullName>
    </submittedName>
</protein>
<reference evidence="2" key="1">
    <citation type="journal article" date="2019" name="Sci. Rep.">
        <title>Draft genome of Tanacetum cinerariifolium, the natural source of mosquito coil.</title>
        <authorList>
            <person name="Yamashiro T."/>
            <person name="Shiraishi A."/>
            <person name="Satake H."/>
            <person name="Nakayama K."/>
        </authorList>
    </citation>
    <scope>NUCLEOTIDE SEQUENCE</scope>
</reference>
<sequence>ELELELELIEVGCLRCLEAPYPWSPLLVLVLPHPVMGLVVLWCRPIGIEKCASWVKGKGTWVCWGEEIGTVSVDAGAQESSHDSLDHVVRHPTTVENNPNNKRKWGSGHGRNSGQQQNKRLEVVRAYAAGPGNKKAYAENLPL</sequence>
<feature type="region of interest" description="Disordered" evidence="1">
    <location>
        <begin position="92"/>
        <end position="118"/>
    </location>
</feature>
<accession>A0A6L2LCD6</accession>
<proteinExistence type="predicted"/>